<evidence type="ECO:0000256" key="4">
    <source>
        <dbReference type="SAM" id="Coils"/>
    </source>
</evidence>
<dbReference type="SUPFAM" id="SSF55945">
    <property type="entry name" value="TATA-box binding protein-like"/>
    <property type="match status" value="1"/>
</dbReference>
<evidence type="ECO:0000313" key="6">
    <source>
        <dbReference type="EnsemblPlants" id="AUR62027761-RA:cds"/>
    </source>
</evidence>
<reference evidence="6" key="2">
    <citation type="submission" date="2021-03" db="UniProtKB">
        <authorList>
            <consortium name="EnsemblPlants"/>
        </authorList>
    </citation>
    <scope>IDENTIFICATION</scope>
</reference>
<dbReference type="InterPro" id="IPR036047">
    <property type="entry name" value="F-box-like_dom_sf"/>
</dbReference>
<dbReference type="Gene3D" id="3.30.310.10">
    <property type="entry name" value="TATA-Binding Protein"/>
    <property type="match status" value="1"/>
</dbReference>
<dbReference type="CDD" id="cd22160">
    <property type="entry name" value="F-box_AtFBL13-like"/>
    <property type="match status" value="1"/>
</dbReference>
<dbReference type="InterPro" id="IPR000814">
    <property type="entry name" value="TBP"/>
</dbReference>
<evidence type="ECO:0000256" key="3">
    <source>
        <dbReference type="ARBA" id="ARBA00023163"/>
    </source>
</evidence>
<evidence type="ECO:0000256" key="2">
    <source>
        <dbReference type="ARBA" id="ARBA00023125"/>
    </source>
</evidence>
<feature type="domain" description="At1g61320/AtMIF1 LRR" evidence="5">
    <location>
        <begin position="91"/>
        <end position="350"/>
    </location>
</feature>
<evidence type="ECO:0000313" key="7">
    <source>
        <dbReference type="Proteomes" id="UP000596660"/>
    </source>
</evidence>
<dbReference type="GO" id="GO:0006352">
    <property type="term" value="P:DNA-templated transcription initiation"/>
    <property type="evidence" value="ECO:0007669"/>
    <property type="project" value="InterPro"/>
</dbReference>
<feature type="coiled-coil region" evidence="4">
    <location>
        <begin position="736"/>
        <end position="765"/>
    </location>
</feature>
<dbReference type="InterPro" id="IPR032675">
    <property type="entry name" value="LRR_dom_sf"/>
</dbReference>
<dbReference type="Gene3D" id="3.80.10.10">
    <property type="entry name" value="Ribonuclease Inhibitor"/>
    <property type="match status" value="2"/>
</dbReference>
<dbReference type="PRINTS" id="PR00686">
    <property type="entry name" value="TIFACTORIID"/>
</dbReference>
<dbReference type="InterPro" id="IPR050232">
    <property type="entry name" value="FBL13/AtMIF1-like"/>
</dbReference>
<dbReference type="SUPFAM" id="SSF81383">
    <property type="entry name" value="F-box domain"/>
    <property type="match status" value="1"/>
</dbReference>
<protein>
    <recommendedName>
        <fullName evidence="5">At1g61320/AtMIF1 LRR domain-containing protein</fullName>
    </recommendedName>
</protein>
<dbReference type="Pfam" id="PF00352">
    <property type="entry name" value="TBP"/>
    <property type="match status" value="1"/>
</dbReference>
<dbReference type="InterPro" id="IPR055357">
    <property type="entry name" value="LRR_At1g61320_AtMIF1"/>
</dbReference>
<organism evidence="6 7">
    <name type="scientific">Chenopodium quinoa</name>
    <name type="common">Quinoa</name>
    <dbReference type="NCBI Taxonomy" id="63459"/>
    <lineage>
        <taxon>Eukaryota</taxon>
        <taxon>Viridiplantae</taxon>
        <taxon>Streptophyta</taxon>
        <taxon>Embryophyta</taxon>
        <taxon>Tracheophyta</taxon>
        <taxon>Spermatophyta</taxon>
        <taxon>Magnoliopsida</taxon>
        <taxon>eudicotyledons</taxon>
        <taxon>Gunneridae</taxon>
        <taxon>Pentapetalae</taxon>
        <taxon>Caryophyllales</taxon>
        <taxon>Chenopodiaceae</taxon>
        <taxon>Chenopodioideae</taxon>
        <taxon>Atripliceae</taxon>
        <taxon>Chenopodium</taxon>
    </lineage>
</organism>
<dbReference type="AlphaFoldDB" id="A0A803ME68"/>
<dbReference type="Pfam" id="PF23622">
    <property type="entry name" value="LRR_At1g61320_AtMIF1"/>
    <property type="match status" value="1"/>
</dbReference>
<dbReference type="InterPro" id="IPR012295">
    <property type="entry name" value="TBP_dom_sf"/>
</dbReference>
<dbReference type="SUPFAM" id="SSF52047">
    <property type="entry name" value="RNI-like"/>
    <property type="match status" value="1"/>
</dbReference>
<keyword evidence="7" id="KW-1185">Reference proteome</keyword>
<dbReference type="EnsemblPlants" id="AUR62027761-RA">
    <property type="protein sequence ID" value="AUR62027761-RA:cds"/>
    <property type="gene ID" value="AUR62027761"/>
</dbReference>
<evidence type="ECO:0000259" key="5">
    <source>
        <dbReference type="Pfam" id="PF23622"/>
    </source>
</evidence>
<comment type="similarity">
    <text evidence="1">Belongs to the TBP family.</text>
</comment>
<dbReference type="PANTHER" id="PTHR31900">
    <property type="entry name" value="F-BOX/RNI SUPERFAMILY PROTEIN-RELATED"/>
    <property type="match status" value="1"/>
</dbReference>
<reference evidence="6" key="1">
    <citation type="journal article" date="2017" name="Nature">
        <title>The genome of Chenopodium quinoa.</title>
        <authorList>
            <person name="Jarvis D.E."/>
            <person name="Ho Y.S."/>
            <person name="Lightfoot D.J."/>
            <person name="Schmoeckel S.M."/>
            <person name="Li B."/>
            <person name="Borm T.J.A."/>
            <person name="Ohyanagi H."/>
            <person name="Mineta K."/>
            <person name="Michell C.T."/>
            <person name="Saber N."/>
            <person name="Kharbatia N.M."/>
            <person name="Rupper R.R."/>
            <person name="Sharp A.R."/>
            <person name="Dally N."/>
            <person name="Boughton B.A."/>
            <person name="Woo Y.H."/>
            <person name="Gao G."/>
            <person name="Schijlen E.G.W.M."/>
            <person name="Guo X."/>
            <person name="Momin A.A."/>
            <person name="Negrao S."/>
            <person name="Al-Babili S."/>
            <person name="Gehring C."/>
            <person name="Roessner U."/>
            <person name="Jung C."/>
            <person name="Murphy K."/>
            <person name="Arold S.T."/>
            <person name="Gojobori T."/>
            <person name="van der Linden C.G."/>
            <person name="van Loo E.N."/>
            <person name="Jellen E.N."/>
            <person name="Maughan P.J."/>
            <person name="Tester M."/>
        </authorList>
    </citation>
    <scope>NUCLEOTIDE SEQUENCE [LARGE SCALE GENOMIC DNA]</scope>
    <source>
        <strain evidence="6">cv. PI 614886</strain>
    </source>
</reference>
<sequence length="839" mass="96463">MGSTSKKHDARDRLSELPDEILVHILSFLPILDAVRTLSIRRFGNLWTMISSLDFKDYEFFKAGNWPNFIIDFDKQIHCFTSFVRNVPMLHKGIPVDKFVLHFNDIYMYDDDDKSLITYVNSLMRFAIDRQVKEVEIQIDDTKEVYDSNLPQCIFTSQYLVMLKFAHCEIKCLSRVQMGSLRKLSLTNVNVSNEMFEKIISGCPTLQELVMRHVHVLDELRITAPNIEKLDLEYCSRCVLDCPNLKFLNIHLISSRESILQVVNIPSVCQVYIQSTFQIDEIVSKICTVEVVKFSDGAFQQSNFKELDIPQTRWKRLHIESQLDEDQFIGIFRVLNRSPHLEELIVGSYSHQNLWRYFGKRRKTHEHHVLSEELSSPCVIPLLKSVTIHGHKVSNEMFKQVVFGCPSLQELVLHYAFDLDVVRFTAPNIENLHVESDHISVLDCPNLKILNVHLCCRTRSNLRVVNIPSVREVHIRSTNQFDKIVNNICKAEVVKFSEEAFRQSNLKELDIPQTRWKRLHIESRLNEDQLIGILRVLRSSTQLEELIVFSTSRRNMQRVSGKTHDHHLFFEELSSLRVIPQLKSVTLHGHKVLSQGLHRLAEFLLKSCVNLEKMVMVGVEEHKFVEQNFVSTVNMGCTLDLEAIASEAHNAEYNQMRYAAVIMRIRGPKTKALIFASGKMIEIVEVAEEAATAKAEAPRGFTKEIQREVDALISQPLGGAEGVQVVYNHTMTCEMIDTLQERVDIAETEAKLAQLKQEKAEHRAQVVIDSFDTFCAEMERDILPQIDEGEALLNAFGAFDVPSLKAKIQQKIDTEVKSQVLARDEISREKINITLRPAK</sequence>
<dbReference type="InterPro" id="IPR053781">
    <property type="entry name" value="F-box_AtFBL13-like"/>
</dbReference>
<keyword evidence="2" id="KW-0238">DNA-binding</keyword>
<dbReference type="Gramene" id="AUR62027761-RA">
    <property type="protein sequence ID" value="AUR62027761-RA:cds"/>
    <property type="gene ID" value="AUR62027761"/>
</dbReference>
<dbReference type="GO" id="GO:0003677">
    <property type="term" value="F:DNA binding"/>
    <property type="evidence" value="ECO:0007669"/>
    <property type="project" value="UniProtKB-KW"/>
</dbReference>
<accession>A0A803ME68</accession>
<keyword evidence="4" id="KW-0175">Coiled coil</keyword>
<evidence type="ECO:0000256" key="1">
    <source>
        <dbReference type="ARBA" id="ARBA00005560"/>
    </source>
</evidence>
<keyword evidence="3" id="KW-0804">Transcription</keyword>
<proteinExistence type="inferred from homology"/>
<name>A0A803ME68_CHEQI</name>
<dbReference type="PANTHER" id="PTHR31900:SF31">
    <property type="entry name" value="F-BOX_LRR-REPEAT PROTEIN 13-LIKE"/>
    <property type="match status" value="1"/>
</dbReference>
<dbReference type="Proteomes" id="UP000596660">
    <property type="component" value="Unplaced"/>
</dbReference>